<gene>
    <name evidence="1" type="ORF">QGM71_05595</name>
</gene>
<sequence length="117" mass="13762">MPTKSIGHKQLISKCLSVLPTEAISSPLLNYEYDKLSVDALMKIFVAAQLDKWESYEDICINDIKRLYMNYLGRKARLPKDNRKSQYRRKRRQCSKEMKCSHYQATEEEVALIFLII</sequence>
<keyword evidence="2" id="KW-1185">Reference proteome</keyword>
<evidence type="ECO:0000313" key="1">
    <source>
        <dbReference type="EMBL" id="MEC5422971.1"/>
    </source>
</evidence>
<protein>
    <submittedName>
        <fullName evidence="1">Uncharacterized protein</fullName>
    </submittedName>
</protein>
<reference evidence="1 2" key="1">
    <citation type="journal article" date="2024" name="Int. J. Syst. Evol. Microbiol.">
        <title>Virgibacillus tibetensis sp. nov., isolated from salt lake on the Tibetan Plateau of China.</title>
        <authorList>
            <person name="Phurbu D."/>
            <person name="Liu Z.-X."/>
            <person name="Wang R."/>
            <person name="Zheng Y.-Y."/>
            <person name="Liu H.-C."/>
            <person name="Zhou Y.-G."/>
            <person name="Yu Y.-J."/>
            <person name="Li A.-H."/>
        </authorList>
    </citation>
    <scope>NUCLEOTIDE SEQUENCE [LARGE SCALE GENOMIC DNA]</scope>
    <source>
        <strain evidence="1 2">C22-A2</strain>
    </source>
</reference>
<proteinExistence type="predicted"/>
<dbReference type="Proteomes" id="UP001335737">
    <property type="component" value="Unassembled WGS sequence"/>
</dbReference>
<dbReference type="EMBL" id="JARZFX010000002">
    <property type="protein sequence ID" value="MEC5422971.1"/>
    <property type="molecule type" value="Genomic_DNA"/>
</dbReference>
<name>A0ABU6KCV5_9BACI</name>
<organism evidence="1 2">
    <name type="scientific">Virgibacillus tibetensis</name>
    <dbReference type="NCBI Taxonomy" id="3042313"/>
    <lineage>
        <taxon>Bacteria</taxon>
        <taxon>Bacillati</taxon>
        <taxon>Bacillota</taxon>
        <taxon>Bacilli</taxon>
        <taxon>Bacillales</taxon>
        <taxon>Bacillaceae</taxon>
        <taxon>Virgibacillus</taxon>
    </lineage>
</organism>
<accession>A0ABU6KCV5</accession>
<comment type="caution">
    <text evidence="1">The sequence shown here is derived from an EMBL/GenBank/DDBJ whole genome shotgun (WGS) entry which is preliminary data.</text>
</comment>
<dbReference type="RefSeq" id="WP_327606542.1">
    <property type="nucleotide sequence ID" value="NZ_JARZFX010000002.1"/>
</dbReference>
<evidence type="ECO:0000313" key="2">
    <source>
        <dbReference type="Proteomes" id="UP001335737"/>
    </source>
</evidence>